<organism evidence="1 2">
    <name type="scientific">Rhodanobacter aciditrophus</name>
    <dbReference type="NCBI Taxonomy" id="1623218"/>
    <lineage>
        <taxon>Bacteria</taxon>
        <taxon>Pseudomonadati</taxon>
        <taxon>Pseudomonadota</taxon>
        <taxon>Gammaproteobacteria</taxon>
        <taxon>Lysobacterales</taxon>
        <taxon>Rhodanobacteraceae</taxon>
        <taxon>Rhodanobacter</taxon>
    </lineage>
</organism>
<evidence type="ECO:0000313" key="1">
    <source>
        <dbReference type="EMBL" id="MFD1383473.1"/>
    </source>
</evidence>
<proteinExistence type="predicted"/>
<comment type="caution">
    <text evidence="1">The sequence shown here is derived from an EMBL/GenBank/DDBJ whole genome shotgun (WGS) entry which is preliminary data.</text>
</comment>
<protein>
    <submittedName>
        <fullName evidence="1">Uncharacterized protein</fullName>
    </submittedName>
</protein>
<accession>A0ABW4B1P5</accession>
<name>A0ABW4B1P5_9GAMM</name>
<sequence length="86" mass="9552">MNIVQTFIFDEAGRNMGSYSNAQPVAFSEHFSMLKAYASKSSMLTNLAKVSEMAASVMLELNGKTHLASIRRIRSNQDLFIVDVYG</sequence>
<reference evidence="2" key="1">
    <citation type="journal article" date="2019" name="Int. J. Syst. Evol. Microbiol.">
        <title>The Global Catalogue of Microorganisms (GCM) 10K type strain sequencing project: providing services to taxonomists for standard genome sequencing and annotation.</title>
        <authorList>
            <consortium name="The Broad Institute Genomics Platform"/>
            <consortium name="The Broad Institute Genome Sequencing Center for Infectious Disease"/>
            <person name="Wu L."/>
            <person name="Ma J."/>
        </authorList>
    </citation>
    <scope>NUCLEOTIDE SEQUENCE [LARGE SCALE GENOMIC DNA]</scope>
    <source>
        <strain evidence="2">JCM 30774</strain>
    </source>
</reference>
<dbReference type="Proteomes" id="UP001597059">
    <property type="component" value="Unassembled WGS sequence"/>
</dbReference>
<keyword evidence="2" id="KW-1185">Reference proteome</keyword>
<dbReference type="EMBL" id="JBHTMN010000009">
    <property type="protein sequence ID" value="MFD1383473.1"/>
    <property type="molecule type" value="Genomic_DNA"/>
</dbReference>
<gene>
    <name evidence="1" type="ORF">ACFQ45_08855</name>
</gene>
<evidence type="ECO:0000313" key="2">
    <source>
        <dbReference type="Proteomes" id="UP001597059"/>
    </source>
</evidence>
<dbReference type="RefSeq" id="WP_377366774.1">
    <property type="nucleotide sequence ID" value="NZ_JBHTMN010000009.1"/>
</dbReference>